<evidence type="ECO:0000313" key="1">
    <source>
        <dbReference type="EMBL" id="NLR90473.1"/>
    </source>
</evidence>
<keyword evidence="2" id="KW-1185">Reference proteome</keyword>
<dbReference type="Proteomes" id="UP000585050">
    <property type="component" value="Unassembled WGS sequence"/>
</dbReference>
<dbReference type="SUPFAM" id="SSF52266">
    <property type="entry name" value="SGNH hydrolase"/>
    <property type="match status" value="1"/>
</dbReference>
<evidence type="ECO:0000313" key="2">
    <source>
        <dbReference type="Proteomes" id="UP000585050"/>
    </source>
</evidence>
<dbReference type="RefSeq" id="WP_168881173.1">
    <property type="nucleotide sequence ID" value="NZ_JABAIL010000001.1"/>
</dbReference>
<gene>
    <name evidence="1" type="ORF">HGP29_04610</name>
</gene>
<organism evidence="1 2">
    <name type="scientific">Flammeovirga agarivorans</name>
    <dbReference type="NCBI Taxonomy" id="2726742"/>
    <lineage>
        <taxon>Bacteria</taxon>
        <taxon>Pseudomonadati</taxon>
        <taxon>Bacteroidota</taxon>
        <taxon>Cytophagia</taxon>
        <taxon>Cytophagales</taxon>
        <taxon>Flammeovirgaceae</taxon>
        <taxon>Flammeovirga</taxon>
    </lineage>
</organism>
<dbReference type="AlphaFoldDB" id="A0A7X8SI19"/>
<comment type="caution">
    <text evidence="1">The sequence shown here is derived from an EMBL/GenBank/DDBJ whole genome shotgun (WGS) entry which is preliminary data.</text>
</comment>
<sequence>MKLFSLKVFLFLLPIFIMMFSEEYMLRRIPNDYTKKREVMLDKEQEFQVLSLGSSHTYYGVDPQYFDLATFNASHISQSVDVDYILVHEYLKNKKSIKYVTLPIDYQSLFRRLSKGSTNWRMKNYVLYYDLAEVDNFKNNFEIMNFNYKVSLSRLFNYYVRGKDEVTSDQKGFAHIHVSNKSDLQLEEELRASAIKTAKRHTAASDEHFEYNTQVLRDLAKELKKQDITLVLYTSPCHSSYVELLDENQLSKTLDFANSFAGEYDNIHYVNYLQNPIFKTRDFSDSDHLNEEGAHKLSVLLNQEINKLEKAI</sequence>
<protein>
    <recommendedName>
        <fullName evidence="3">SGNH/GDSL hydrolase family protein</fullName>
    </recommendedName>
</protein>
<reference evidence="1 2" key="1">
    <citation type="submission" date="2020-04" db="EMBL/GenBank/DDBJ databases">
        <title>Flammeovirga sp. SR4, a novel species isolated from seawater.</title>
        <authorList>
            <person name="Wang X."/>
        </authorList>
    </citation>
    <scope>NUCLEOTIDE SEQUENCE [LARGE SCALE GENOMIC DNA]</scope>
    <source>
        <strain evidence="1 2">SR4</strain>
    </source>
</reference>
<proteinExistence type="predicted"/>
<name>A0A7X8SI19_9BACT</name>
<evidence type="ECO:0008006" key="3">
    <source>
        <dbReference type="Google" id="ProtNLM"/>
    </source>
</evidence>
<dbReference type="EMBL" id="JABAIL010000001">
    <property type="protein sequence ID" value="NLR90473.1"/>
    <property type="molecule type" value="Genomic_DNA"/>
</dbReference>
<accession>A0A7X8SI19</accession>